<keyword evidence="1" id="KW-1133">Transmembrane helix</keyword>
<sequence>MDGNTLIIIGLGVVVIVLAIAVFALFQKRQTAGLRGRFGSEYDRTLRETGSRARAEADLRQREKRVERLNIRQLSSEDATRFKESWARVQTRFVDDPKGAVTEADQLLGEVMVKRGYPVGDFEQRAADISVEHPRVVEHYRAGHEIALRHAKGQATTEDLRQAMIHYRTLFTELVGEQETPSVVLRKEV</sequence>
<gene>
    <name evidence="2" type="ORF">JFN90_18275</name>
</gene>
<name>A0ABS0YVT7_9BACT</name>
<dbReference type="RefSeq" id="WP_199396558.1">
    <property type="nucleotide sequence ID" value="NZ_JAEMHK010000016.1"/>
</dbReference>
<comment type="caution">
    <text evidence="2">The sequence shown here is derived from an EMBL/GenBank/DDBJ whole genome shotgun (WGS) entry which is preliminary data.</text>
</comment>
<proteinExistence type="predicted"/>
<keyword evidence="1" id="KW-0472">Membrane</keyword>
<evidence type="ECO:0000313" key="3">
    <source>
        <dbReference type="Proteomes" id="UP000641025"/>
    </source>
</evidence>
<keyword evidence="1" id="KW-0812">Transmembrane</keyword>
<accession>A0ABS0YVT7</accession>
<evidence type="ECO:0000313" key="2">
    <source>
        <dbReference type="EMBL" id="MBJ6802078.1"/>
    </source>
</evidence>
<organism evidence="2 3">
    <name type="scientific">Geomonas propionica</name>
    <dbReference type="NCBI Taxonomy" id="2798582"/>
    <lineage>
        <taxon>Bacteria</taxon>
        <taxon>Pseudomonadati</taxon>
        <taxon>Thermodesulfobacteriota</taxon>
        <taxon>Desulfuromonadia</taxon>
        <taxon>Geobacterales</taxon>
        <taxon>Geobacteraceae</taxon>
        <taxon>Geomonas</taxon>
    </lineage>
</organism>
<evidence type="ECO:0008006" key="4">
    <source>
        <dbReference type="Google" id="ProtNLM"/>
    </source>
</evidence>
<reference evidence="2 3" key="1">
    <citation type="submission" date="2020-12" db="EMBL/GenBank/DDBJ databases">
        <title>Geomonas sp. Red259, isolated from paddy soil.</title>
        <authorList>
            <person name="Xu Z."/>
            <person name="Zhang Z."/>
            <person name="Masuda Y."/>
            <person name="Itoh H."/>
            <person name="Senoo K."/>
        </authorList>
    </citation>
    <scope>NUCLEOTIDE SEQUENCE [LARGE SCALE GENOMIC DNA]</scope>
    <source>
        <strain evidence="2 3">Red259</strain>
    </source>
</reference>
<dbReference type="Proteomes" id="UP000641025">
    <property type="component" value="Unassembled WGS sequence"/>
</dbReference>
<keyword evidence="3" id="KW-1185">Reference proteome</keyword>
<protein>
    <recommendedName>
        <fullName evidence="4">Secreted protein</fullName>
    </recommendedName>
</protein>
<evidence type="ECO:0000256" key="1">
    <source>
        <dbReference type="SAM" id="Phobius"/>
    </source>
</evidence>
<dbReference type="EMBL" id="JAEMHK010000016">
    <property type="protein sequence ID" value="MBJ6802078.1"/>
    <property type="molecule type" value="Genomic_DNA"/>
</dbReference>
<feature type="transmembrane region" description="Helical" evidence="1">
    <location>
        <begin position="6"/>
        <end position="26"/>
    </location>
</feature>